<reference evidence="1 3" key="1">
    <citation type="submission" date="2019-03" db="EMBL/GenBank/DDBJ databases">
        <title>Genomic Encyclopedia of Type Strains, Phase IV (KMG-IV): sequencing the most valuable type-strain genomes for metagenomic binning, comparative biology and taxonomic classification.</title>
        <authorList>
            <person name="Goeker M."/>
        </authorList>
    </citation>
    <scope>NUCLEOTIDE SEQUENCE [LARGE SCALE GENOMIC DNA]</scope>
    <source>
        <strain evidence="1 3">DSM 12034</strain>
    </source>
</reference>
<dbReference type="AlphaFoldDB" id="A0A4R3LJY7"/>
<organism evidence="1 3">
    <name type="scientific">Tepidimonas ignava</name>
    <dbReference type="NCBI Taxonomy" id="114249"/>
    <lineage>
        <taxon>Bacteria</taxon>
        <taxon>Pseudomonadati</taxon>
        <taxon>Pseudomonadota</taxon>
        <taxon>Betaproteobacteria</taxon>
        <taxon>Burkholderiales</taxon>
        <taxon>Tepidimonas</taxon>
    </lineage>
</organism>
<name>A0A4R3LJY7_9BURK</name>
<accession>A0A4R3LJY7</accession>
<dbReference type="GO" id="GO:0006808">
    <property type="term" value="P:regulation of nitrogen utilization"/>
    <property type="evidence" value="ECO:0007669"/>
    <property type="project" value="InterPro"/>
</dbReference>
<dbReference type="Proteomes" id="UP000315577">
    <property type="component" value="Unassembled WGS sequence"/>
</dbReference>
<evidence type="ECO:0000313" key="1">
    <source>
        <dbReference type="EMBL" id="TCS99818.1"/>
    </source>
</evidence>
<dbReference type="EMBL" id="SMAH01000001">
    <property type="protein sequence ID" value="TCS99818.1"/>
    <property type="molecule type" value="Genomic_DNA"/>
</dbReference>
<sequence length="94" mass="10579">MAKAYKLVTIFCEAVLEPLVIREFDKLGIVGYTVSDCRGRGTHGVRSGNWRMSANVRIEVMCDLALSDRLMDALQPFDRDYGLLVVRSDVEVLN</sequence>
<proteinExistence type="predicted"/>
<evidence type="ECO:0000313" key="2">
    <source>
        <dbReference type="EMBL" id="TSE23203.1"/>
    </source>
</evidence>
<dbReference type="SUPFAM" id="SSF54913">
    <property type="entry name" value="GlnB-like"/>
    <property type="match status" value="1"/>
</dbReference>
<dbReference type="InterPro" id="IPR011322">
    <property type="entry name" value="N-reg_PII-like_a/b"/>
</dbReference>
<gene>
    <name evidence="1" type="ORF">EDC36_10185</name>
    <name evidence="2" type="ORF">Tigna_00577</name>
</gene>
<dbReference type="Pfam" id="PF00543">
    <property type="entry name" value="P-II"/>
    <property type="match status" value="1"/>
</dbReference>
<dbReference type="Gene3D" id="3.30.70.120">
    <property type="match status" value="1"/>
</dbReference>
<protein>
    <recommendedName>
        <fullName evidence="5">Nitrogen regulatory protein P-II family</fullName>
    </recommendedName>
</protein>
<reference evidence="2 4" key="2">
    <citation type="submission" date="2019-07" db="EMBL/GenBank/DDBJ databases">
        <title>Tepidimonas ignava SPS-1037 draft genome.</title>
        <authorList>
            <person name="Da Costa M.S."/>
            <person name="Froufe H.J.C."/>
            <person name="Egas C."/>
            <person name="Albuquerque L."/>
        </authorList>
    </citation>
    <scope>NUCLEOTIDE SEQUENCE [LARGE SCALE GENOMIC DNA]</scope>
    <source>
        <strain evidence="2 4">SPS-1037</strain>
    </source>
</reference>
<comment type="caution">
    <text evidence="1">The sequence shown here is derived from an EMBL/GenBank/DDBJ whole genome shotgun (WGS) entry which is preliminary data.</text>
</comment>
<dbReference type="InterPro" id="IPR015867">
    <property type="entry name" value="N-reg_PII/ATP_PRibTrfase_C"/>
</dbReference>
<evidence type="ECO:0008006" key="5">
    <source>
        <dbReference type="Google" id="ProtNLM"/>
    </source>
</evidence>
<dbReference type="GO" id="GO:0030234">
    <property type="term" value="F:enzyme regulator activity"/>
    <property type="evidence" value="ECO:0007669"/>
    <property type="project" value="InterPro"/>
</dbReference>
<keyword evidence="4" id="KW-1185">Reference proteome</keyword>
<dbReference type="EMBL" id="VJNC01000003">
    <property type="protein sequence ID" value="TSE23203.1"/>
    <property type="molecule type" value="Genomic_DNA"/>
</dbReference>
<evidence type="ECO:0000313" key="4">
    <source>
        <dbReference type="Proteomes" id="UP000315577"/>
    </source>
</evidence>
<evidence type="ECO:0000313" key="3">
    <source>
        <dbReference type="Proteomes" id="UP000295536"/>
    </source>
</evidence>
<dbReference type="Proteomes" id="UP000295536">
    <property type="component" value="Unassembled WGS sequence"/>
</dbReference>
<dbReference type="InterPro" id="IPR002187">
    <property type="entry name" value="N-reg_PII"/>
</dbReference>
<dbReference type="OrthoDB" id="330665at2"/>
<dbReference type="RefSeq" id="WP_132961287.1">
    <property type="nucleotide sequence ID" value="NZ_DAIPFN010000012.1"/>
</dbReference>